<sequence>MSVHPAAKPYTLDGVLPQELLAEVEPGTNLLVSGQAMTGKRQLLLRLLARGTDDDEGAVVVTSRTPASDVAEEYRPLVDDGTFLRVIDCVSSRSGGEENLDFAHFVSSPGDLTGVGIQFSEIAREAEERGVDRLRIGFDSLSPLLMYVDLQRLFRFLHVFTSQIQSRDWLGLFSIDPDSHDDQVVNTLSQLFDGRLEIRLTDDGVREARVTGISATPTEWVPLEDA</sequence>
<dbReference type="RefSeq" id="WP_188978219.1">
    <property type="nucleotide sequence ID" value="NZ_BMPG01000002.1"/>
</dbReference>
<organism evidence="1 2">
    <name type="scientific">Halocalculus aciditolerans</name>
    <dbReference type="NCBI Taxonomy" id="1383812"/>
    <lineage>
        <taxon>Archaea</taxon>
        <taxon>Methanobacteriati</taxon>
        <taxon>Methanobacteriota</taxon>
        <taxon>Stenosarchaea group</taxon>
        <taxon>Halobacteria</taxon>
        <taxon>Halobacteriales</taxon>
        <taxon>Halobacteriaceae</taxon>
        <taxon>Halocalculus</taxon>
    </lineage>
</organism>
<dbReference type="SUPFAM" id="SSF52540">
    <property type="entry name" value="P-loop containing nucleoside triphosphate hydrolases"/>
    <property type="match status" value="1"/>
</dbReference>
<evidence type="ECO:0008006" key="3">
    <source>
        <dbReference type="Google" id="ProtNLM"/>
    </source>
</evidence>
<proteinExistence type="predicted"/>
<dbReference type="EMBL" id="BMPG01000002">
    <property type="protein sequence ID" value="GGL60594.1"/>
    <property type="molecule type" value="Genomic_DNA"/>
</dbReference>
<evidence type="ECO:0000313" key="1">
    <source>
        <dbReference type="EMBL" id="GGL60594.1"/>
    </source>
</evidence>
<dbReference type="Proteomes" id="UP000607197">
    <property type="component" value="Unassembled WGS sequence"/>
</dbReference>
<evidence type="ECO:0000313" key="2">
    <source>
        <dbReference type="Proteomes" id="UP000607197"/>
    </source>
</evidence>
<accession>A0A830FIX8</accession>
<dbReference type="OrthoDB" id="70318at2157"/>
<name>A0A830FIX8_9EURY</name>
<dbReference type="Pfam" id="PF24336">
    <property type="entry name" value="DUF7504"/>
    <property type="match status" value="1"/>
</dbReference>
<reference evidence="1" key="1">
    <citation type="journal article" date="2014" name="Int. J. Syst. Evol. Microbiol.">
        <title>Complete genome sequence of Corynebacterium casei LMG S-19264T (=DSM 44701T), isolated from a smear-ripened cheese.</title>
        <authorList>
            <consortium name="US DOE Joint Genome Institute (JGI-PGF)"/>
            <person name="Walter F."/>
            <person name="Albersmeier A."/>
            <person name="Kalinowski J."/>
            <person name="Ruckert C."/>
        </authorList>
    </citation>
    <scope>NUCLEOTIDE SEQUENCE</scope>
    <source>
        <strain evidence="1">JCM 19596</strain>
    </source>
</reference>
<keyword evidence="2" id="KW-1185">Reference proteome</keyword>
<reference evidence="1" key="2">
    <citation type="submission" date="2020-09" db="EMBL/GenBank/DDBJ databases">
        <authorList>
            <person name="Sun Q."/>
            <person name="Ohkuma M."/>
        </authorList>
    </citation>
    <scope>NUCLEOTIDE SEQUENCE</scope>
    <source>
        <strain evidence="1">JCM 19596</strain>
    </source>
</reference>
<dbReference type="InterPro" id="IPR027417">
    <property type="entry name" value="P-loop_NTPase"/>
</dbReference>
<protein>
    <recommendedName>
        <fullName evidence="3">KaiC-like domain-containing protein</fullName>
    </recommendedName>
</protein>
<dbReference type="InterPro" id="IPR055927">
    <property type="entry name" value="DUF7504"/>
</dbReference>
<gene>
    <name evidence="1" type="ORF">GCM10009039_18570</name>
</gene>
<dbReference type="AlphaFoldDB" id="A0A830FIX8"/>
<dbReference type="Gene3D" id="3.40.50.300">
    <property type="entry name" value="P-loop containing nucleotide triphosphate hydrolases"/>
    <property type="match status" value="1"/>
</dbReference>
<comment type="caution">
    <text evidence="1">The sequence shown here is derived from an EMBL/GenBank/DDBJ whole genome shotgun (WGS) entry which is preliminary data.</text>
</comment>